<sequence length="117" mass="13625">MRFLDNPYGKTGNVIFLIAIHARHFRCFPANERRTGLFAAFSHSGNNHLNFFRFERTASHIIEKIKRFRPLGDNIIDTHGHSIYADGIVASCFKSKHKLCPDTVRSGNKHRFFHIKW</sequence>
<dbReference type="AlphaFoldDB" id="A0A5B8RHI8"/>
<dbReference type="EMBL" id="MN079840">
    <property type="protein sequence ID" value="QEA08096.1"/>
    <property type="molecule type" value="Genomic_DNA"/>
</dbReference>
<organism evidence="1">
    <name type="scientific">uncultured organism</name>
    <dbReference type="NCBI Taxonomy" id="155900"/>
    <lineage>
        <taxon>unclassified sequences</taxon>
        <taxon>environmental samples</taxon>
    </lineage>
</organism>
<gene>
    <name evidence="1" type="ORF">KBTEX_04469</name>
</gene>
<evidence type="ECO:0000313" key="1">
    <source>
        <dbReference type="EMBL" id="QEA08096.1"/>
    </source>
</evidence>
<reference evidence="1" key="1">
    <citation type="submission" date="2019-06" db="EMBL/GenBank/DDBJ databases">
        <authorList>
            <person name="Murdoch R.W."/>
            <person name="Fathepure B."/>
        </authorList>
    </citation>
    <scope>NUCLEOTIDE SEQUENCE</scope>
</reference>
<accession>A0A5B8RHI8</accession>
<protein>
    <submittedName>
        <fullName evidence="1">Uncharacterized protein</fullName>
    </submittedName>
</protein>
<name>A0A5B8RHI8_9ZZZZ</name>
<proteinExistence type="predicted"/>